<evidence type="ECO:0000256" key="3">
    <source>
        <dbReference type="ARBA" id="ARBA00022475"/>
    </source>
</evidence>
<name>A0A3S4TPC5_9GAMM</name>
<dbReference type="Gene3D" id="3.30.70.100">
    <property type="match status" value="1"/>
</dbReference>
<dbReference type="SUPFAM" id="SSF50182">
    <property type="entry name" value="Sm-like ribonucleoproteins"/>
    <property type="match status" value="1"/>
</dbReference>
<proteinExistence type="inferred from homology"/>
<keyword evidence="6 7" id="KW-0472">Membrane</keyword>
<dbReference type="InterPro" id="IPR011066">
    <property type="entry name" value="MscS_channel_C_sf"/>
</dbReference>
<keyword evidence="7" id="KW-0813">Transport</keyword>
<keyword evidence="7" id="KW-0997">Cell inner membrane</keyword>
<dbReference type="Gene3D" id="1.10.287.1260">
    <property type="match status" value="1"/>
</dbReference>
<dbReference type="Proteomes" id="UP000287563">
    <property type="component" value="Unassembled WGS sequence"/>
</dbReference>
<dbReference type="GO" id="GO:0005886">
    <property type="term" value="C:plasma membrane"/>
    <property type="evidence" value="ECO:0007669"/>
    <property type="project" value="UniProtKB-SubCell"/>
</dbReference>
<feature type="domain" description="Mechanosensitive ion channel MscS C-terminal" evidence="9">
    <location>
        <begin position="440"/>
        <end position="522"/>
    </location>
</feature>
<comment type="caution">
    <text evidence="10">The sequence shown here is derived from an EMBL/GenBank/DDBJ whole genome shotgun (WGS) entry which is preliminary data.</text>
</comment>
<dbReference type="PANTHER" id="PTHR30221">
    <property type="entry name" value="SMALL-CONDUCTANCE MECHANOSENSITIVE CHANNEL"/>
    <property type="match status" value="1"/>
</dbReference>
<feature type="transmembrane region" description="Helical" evidence="7">
    <location>
        <begin position="322"/>
        <end position="341"/>
    </location>
</feature>
<evidence type="ECO:0000259" key="8">
    <source>
        <dbReference type="Pfam" id="PF00924"/>
    </source>
</evidence>
<organism evidence="10 11">
    <name type="scientific">Photobacterium chitinilyticum</name>
    <dbReference type="NCBI Taxonomy" id="2485123"/>
    <lineage>
        <taxon>Bacteria</taxon>
        <taxon>Pseudomonadati</taxon>
        <taxon>Pseudomonadota</taxon>
        <taxon>Gammaproteobacteria</taxon>
        <taxon>Vibrionales</taxon>
        <taxon>Vibrionaceae</taxon>
        <taxon>Photobacterium</taxon>
    </lineage>
</organism>
<dbReference type="SUPFAM" id="SSF82689">
    <property type="entry name" value="Mechanosensitive channel protein MscS (YggB), C-terminal domain"/>
    <property type="match status" value="1"/>
</dbReference>
<keyword evidence="7" id="KW-0406">Ion transport</keyword>
<dbReference type="InterPro" id="IPR049278">
    <property type="entry name" value="MS_channel_C"/>
</dbReference>
<comment type="subcellular location">
    <subcellularLocation>
        <location evidence="7">Cell inner membrane</location>
        <topology evidence="7">Multi-pass membrane protein</topology>
    </subcellularLocation>
    <subcellularLocation>
        <location evidence="1">Cell membrane</location>
        <topology evidence="1">Multi-pass membrane protein</topology>
    </subcellularLocation>
</comment>
<dbReference type="Pfam" id="PF21082">
    <property type="entry name" value="MS_channel_3rd"/>
    <property type="match status" value="1"/>
</dbReference>
<feature type="domain" description="Mechanosensitive ion channel MscS" evidence="8">
    <location>
        <begin position="367"/>
        <end position="434"/>
    </location>
</feature>
<feature type="transmembrane region" description="Helical" evidence="7">
    <location>
        <begin position="347"/>
        <end position="365"/>
    </location>
</feature>
<evidence type="ECO:0000256" key="1">
    <source>
        <dbReference type="ARBA" id="ARBA00004651"/>
    </source>
</evidence>
<keyword evidence="4 7" id="KW-0812">Transmembrane</keyword>
<dbReference type="SUPFAM" id="SSF82861">
    <property type="entry name" value="Mechanosensitive channel protein MscS (YggB), transmembrane region"/>
    <property type="match status" value="1"/>
</dbReference>
<evidence type="ECO:0000256" key="6">
    <source>
        <dbReference type="ARBA" id="ARBA00023136"/>
    </source>
</evidence>
<comment type="similarity">
    <text evidence="2 7">Belongs to the MscS (TC 1.A.23) family.</text>
</comment>
<evidence type="ECO:0000259" key="9">
    <source>
        <dbReference type="Pfam" id="PF21082"/>
    </source>
</evidence>
<dbReference type="OrthoDB" id="9809206at2"/>
<evidence type="ECO:0000313" key="11">
    <source>
        <dbReference type="Proteomes" id="UP000287563"/>
    </source>
</evidence>
<dbReference type="RefSeq" id="WP_128782966.1">
    <property type="nucleotide sequence ID" value="NZ_JAKJSG010000018.1"/>
</dbReference>
<evidence type="ECO:0000313" key="10">
    <source>
        <dbReference type="EMBL" id="RWX56999.1"/>
    </source>
</evidence>
<evidence type="ECO:0000256" key="7">
    <source>
        <dbReference type="RuleBase" id="RU369025"/>
    </source>
</evidence>
<dbReference type="GO" id="GO:0008381">
    <property type="term" value="F:mechanosensitive monoatomic ion channel activity"/>
    <property type="evidence" value="ECO:0007669"/>
    <property type="project" value="InterPro"/>
</dbReference>
<comment type="caution">
    <text evidence="7">Lacks conserved residue(s) required for the propagation of feature annotation.</text>
</comment>
<keyword evidence="7" id="KW-0407">Ion channel</keyword>
<dbReference type="EMBL" id="RJLM01000001">
    <property type="protein sequence ID" value="RWX56999.1"/>
    <property type="molecule type" value="Genomic_DNA"/>
</dbReference>
<feature type="transmembrane region" description="Helical" evidence="7">
    <location>
        <begin position="279"/>
        <end position="296"/>
    </location>
</feature>
<evidence type="ECO:0000256" key="4">
    <source>
        <dbReference type="ARBA" id="ARBA00022692"/>
    </source>
</evidence>
<accession>A0A3S4TPC5</accession>
<dbReference type="PANTHER" id="PTHR30221:SF1">
    <property type="entry name" value="SMALL-CONDUCTANCE MECHANOSENSITIVE CHANNEL"/>
    <property type="match status" value="1"/>
</dbReference>
<dbReference type="Pfam" id="PF00924">
    <property type="entry name" value="MS_channel_2nd"/>
    <property type="match status" value="1"/>
</dbReference>
<dbReference type="InterPro" id="IPR011014">
    <property type="entry name" value="MscS_channel_TM-2"/>
</dbReference>
<keyword evidence="11" id="KW-1185">Reference proteome</keyword>
<comment type="function">
    <text evidence="7">Mechanosensitive channel that participates in the regulation of osmotic pressure changes within the cell, opening in response to stretch forces in the membrane lipid bilayer, without the need for other proteins. Contributes to normal resistance to hypoosmotic shock. Forms an ion channel of 1.0 nanosiemens conductance with a slight preference for anions.</text>
</comment>
<dbReference type="Gene3D" id="2.30.30.60">
    <property type="match status" value="1"/>
</dbReference>
<sequence>MRILMIILLFISSVVVAEQHKEQTQQLASLEKEIAALHQESLTKTGSARSVVEMQLLNKNDELRSVIKSLIDNRTDETVTVLLKYVNQQVIFISQASEFLEEKITAEEIMLDEAVQEEKLSVQNTLDDARRFYTRLLAEQWINYEWLELLDSPDPSSADALTDDISHRLEFMSASLSFNNQQEALLLKQLKTASEGEKPSVQLEHLLAQRNIASDIENLKFLVELADTMEIETTQYTQQIFEVTGELTDELLKPKVLISLFSSWIKNVVQWLIDNTPQVLFKLFIFAFIIFIFRILKKLTRKMVTRAVSSPNLRMSQLMQDFFISMSGKGVFIIGLLIALSQIGLNLAPILTGFGVAGVIIGFALQDTLSNFASGMMLLIYRPFDVGDFVEAGGVSGKVSHMSLVSTTIKTFDNQIMIVPNSKIWGDTIKNVTHERVRRVDMVFGIGYSDSVEHAERVLNDIINAHPAILRSPEKTIKLQTLNTSSVDFIVRPWVKTEDYWDVYWDITREVKIRFDKEGLSIPFPQQDVHLHVVDKKKE</sequence>
<dbReference type="InterPro" id="IPR045275">
    <property type="entry name" value="MscS_archaea/bacteria_type"/>
</dbReference>
<keyword evidence="5 7" id="KW-1133">Transmembrane helix</keyword>
<reference evidence="10 11" key="1">
    <citation type="submission" date="2018-11" db="EMBL/GenBank/DDBJ databases">
        <title>Photobacterium sp. BEI247 sp. nov., a marine bacterium isolated from Yongle Blue Hole in the South China Sea.</title>
        <authorList>
            <person name="Wang X."/>
        </authorList>
    </citation>
    <scope>NUCLEOTIDE SEQUENCE [LARGE SCALE GENOMIC DNA]</scope>
    <source>
        <strain evidence="11">BEI247</strain>
    </source>
</reference>
<gene>
    <name evidence="10" type="ORF">EDI28_02870</name>
</gene>
<dbReference type="InterPro" id="IPR006685">
    <property type="entry name" value="MscS_channel_2nd"/>
</dbReference>
<dbReference type="InterPro" id="IPR023408">
    <property type="entry name" value="MscS_beta-dom_sf"/>
</dbReference>
<comment type="subunit">
    <text evidence="7">Homoheptamer.</text>
</comment>
<dbReference type="AlphaFoldDB" id="A0A3S4TPC5"/>
<evidence type="ECO:0000256" key="2">
    <source>
        <dbReference type="ARBA" id="ARBA00008017"/>
    </source>
</evidence>
<evidence type="ECO:0000256" key="5">
    <source>
        <dbReference type="ARBA" id="ARBA00022989"/>
    </source>
</evidence>
<keyword evidence="3" id="KW-1003">Cell membrane</keyword>
<dbReference type="InterPro" id="IPR010920">
    <property type="entry name" value="LSM_dom_sf"/>
</dbReference>
<protein>
    <recommendedName>
        <fullName evidence="7">Small-conductance mechanosensitive channel</fullName>
    </recommendedName>
</protein>